<dbReference type="EMBL" id="JAMTCK010000019">
    <property type="protein sequence ID" value="MCP2169514.1"/>
    <property type="molecule type" value="Genomic_DNA"/>
</dbReference>
<evidence type="ECO:0000313" key="2">
    <source>
        <dbReference type="Proteomes" id="UP001206128"/>
    </source>
</evidence>
<evidence type="ECO:0008006" key="3">
    <source>
        <dbReference type="Google" id="ProtNLM"/>
    </source>
</evidence>
<dbReference type="InterPro" id="IPR016181">
    <property type="entry name" value="Acyl_CoA_acyltransferase"/>
</dbReference>
<organism evidence="1 2">
    <name type="scientific">Goodfellowiella coeruleoviolacea</name>
    <dbReference type="NCBI Taxonomy" id="334858"/>
    <lineage>
        <taxon>Bacteria</taxon>
        <taxon>Bacillati</taxon>
        <taxon>Actinomycetota</taxon>
        <taxon>Actinomycetes</taxon>
        <taxon>Pseudonocardiales</taxon>
        <taxon>Pseudonocardiaceae</taxon>
        <taxon>Goodfellowiella</taxon>
    </lineage>
</organism>
<keyword evidence="2" id="KW-1185">Reference proteome</keyword>
<dbReference type="SUPFAM" id="SSF55729">
    <property type="entry name" value="Acyl-CoA N-acyltransferases (Nat)"/>
    <property type="match status" value="1"/>
</dbReference>
<sequence length="348" mass="38825">MTAVCVLDPRVDPQPPDWPGFQRASQLHPVWDYELMGLEAWLARNPPLLALVRQAGRIVAAMSVMVCRSWRAPRYAPPPRRRPHWPRPLWAEVYQPWLSGFPGVVFAPGLDQDGRRAAARAVERALPRRLGPGLLGLLYRAIGADLVPVLAGRGRLVRRTDPAAVLDNRFATEEEWLASLSKSRRGGLRRQQRALAADPTLVIRGGPGRDDLDAVAIAHLINRHRAGFGRLPMDPRTPVAAAYLDRFLRRPDVHTLTYHDQDGRLLAVHTMLDHPHTPVSQHWAALREADGGRPNLYFDNCVRAVRYTVRHGRARLSSGRGLLDVKRTLGFATRAVYSVAVPRPVMGG</sequence>
<gene>
    <name evidence="1" type="ORF">LX83_006400</name>
</gene>
<proteinExistence type="predicted"/>
<reference evidence="1" key="1">
    <citation type="submission" date="2022-06" db="EMBL/GenBank/DDBJ databases">
        <title>Genomic Encyclopedia of Archaeal and Bacterial Type Strains, Phase II (KMG-II): from individual species to whole genera.</title>
        <authorList>
            <person name="Goeker M."/>
        </authorList>
    </citation>
    <scope>NUCLEOTIDE SEQUENCE</scope>
    <source>
        <strain evidence="1">DSM 43935</strain>
    </source>
</reference>
<comment type="caution">
    <text evidence="1">The sequence shown here is derived from an EMBL/GenBank/DDBJ whole genome shotgun (WGS) entry which is preliminary data.</text>
</comment>
<dbReference type="RefSeq" id="WP_308204098.1">
    <property type="nucleotide sequence ID" value="NZ_JAMTCK010000019.1"/>
</dbReference>
<protein>
    <recommendedName>
        <fullName evidence="3">BioF2-like acetyltransferase domain-containing protein</fullName>
    </recommendedName>
</protein>
<name>A0AAE3GLC0_9PSEU</name>
<accession>A0AAE3GLC0</accession>
<dbReference type="AlphaFoldDB" id="A0AAE3GLC0"/>
<evidence type="ECO:0000313" key="1">
    <source>
        <dbReference type="EMBL" id="MCP2169514.1"/>
    </source>
</evidence>
<dbReference type="Proteomes" id="UP001206128">
    <property type="component" value="Unassembled WGS sequence"/>
</dbReference>